<dbReference type="Proteomes" id="UP000254927">
    <property type="component" value="Unassembled WGS sequence"/>
</dbReference>
<reference evidence="2 3" key="1">
    <citation type="submission" date="2018-06" db="EMBL/GenBank/DDBJ databases">
        <authorList>
            <consortium name="Pathogen Informatics"/>
            <person name="Doyle S."/>
        </authorList>
    </citation>
    <scope>NUCLEOTIDE SEQUENCE [LARGE SCALE GENOMIC DNA]</scope>
    <source>
        <strain evidence="2 3">NCTC10660</strain>
    </source>
</reference>
<keyword evidence="1" id="KW-1133">Transmembrane helix</keyword>
<accession>A0A378TX46</accession>
<organism evidence="2 3">
    <name type="scientific">Neisseria elongata</name>
    <dbReference type="NCBI Taxonomy" id="495"/>
    <lineage>
        <taxon>Bacteria</taxon>
        <taxon>Pseudomonadati</taxon>
        <taxon>Pseudomonadota</taxon>
        <taxon>Betaproteobacteria</taxon>
        <taxon>Neisseriales</taxon>
        <taxon>Neisseriaceae</taxon>
        <taxon>Neisseria</taxon>
    </lineage>
</organism>
<evidence type="ECO:0000313" key="3">
    <source>
        <dbReference type="Proteomes" id="UP000254927"/>
    </source>
</evidence>
<feature type="transmembrane region" description="Helical" evidence="1">
    <location>
        <begin position="43"/>
        <end position="64"/>
    </location>
</feature>
<keyword evidence="1" id="KW-0812">Transmembrane</keyword>
<keyword evidence="1" id="KW-0472">Membrane</keyword>
<dbReference type="AlphaFoldDB" id="A0A378TX46"/>
<feature type="transmembrane region" description="Helical" evidence="1">
    <location>
        <begin position="76"/>
        <end position="96"/>
    </location>
</feature>
<dbReference type="GeneID" id="93351974"/>
<protein>
    <submittedName>
        <fullName evidence="2">Predicted membrane protein</fullName>
    </submittedName>
</protein>
<name>A0A378TX46_NEIEL</name>
<proteinExistence type="predicted"/>
<dbReference type="Pfam" id="PF07332">
    <property type="entry name" value="Phage_holin_3_6"/>
    <property type="match status" value="1"/>
</dbReference>
<dbReference type="RefSeq" id="WP_074897583.1">
    <property type="nucleotide sequence ID" value="NZ_CAJPMF010000057.1"/>
</dbReference>
<gene>
    <name evidence="2" type="ORF">NCTC10660_00980</name>
</gene>
<dbReference type="EMBL" id="UGQW01000002">
    <property type="protein sequence ID" value="STZ67497.1"/>
    <property type="molecule type" value="Genomic_DNA"/>
</dbReference>
<evidence type="ECO:0000256" key="1">
    <source>
        <dbReference type="SAM" id="Phobius"/>
    </source>
</evidence>
<evidence type="ECO:0000313" key="2">
    <source>
        <dbReference type="EMBL" id="STZ67497.1"/>
    </source>
</evidence>
<sequence length="132" mass="14659">MGIKQEIEHTKTLLNQGVDLLLLRLQVINLDLAEQAENAFRTLLALLFSAVLLFVALFAALFGLNRLLDDATAVKVFFIAAAVCIVAVMLLLWRIWAAWRRHNGLFADSLNGLRDDIACLRGELSESEAGHE</sequence>
<dbReference type="InterPro" id="IPR009937">
    <property type="entry name" value="Phage_holin_3_6"/>
</dbReference>